<accession>A0A081QQ21</accession>
<evidence type="ECO:0000313" key="4">
    <source>
        <dbReference type="Proteomes" id="UP000281657"/>
    </source>
</evidence>
<organism evidence="1 3">
    <name type="scientific">Streptococcus mitis</name>
    <dbReference type="NCBI Taxonomy" id="28037"/>
    <lineage>
        <taxon>Bacteria</taxon>
        <taxon>Bacillati</taxon>
        <taxon>Bacillota</taxon>
        <taxon>Bacilli</taxon>
        <taxon>Lactobacillales</taxon>
        <taxon>Streptococcaceae</taxon>
        <taxon>Streptococcus</taxon>
        <taxon>Streptococcus mitis group</taxon>
    </lineage>
</organism>
<dbReference type="PATRIC" id="fig|28037.93.peg.1096"/>
<dbReference type="Proteomes" id="UP000028089">
    <property type="component" value="Unassembled WGS sequence"/>
</dbReference>
<sequence>MSNKKIRVFLSRPNPFTENQNLFIKELIKFLRRHNIECVTLQAAEYTPYEVMNSLSEMIQRSYGIIIVAFGQTFISSGTRKMGAEDNPDFFASKETHLKNKWVTSVYCHIEGILALTYNLPMLSIPQENLTEEGILKKGEYSITSPEFSLETKENILMYLQSEGFQKSFHAWKNLLDDKYNFIKGGEINY</sequence>
<protein>
    <submittedName>
        <fullName evidence="1">Uncharacterized protein</fullName>
    </submittedName>
</protein>
<dbReference type="RefSeq" id="WP_002917268.1">
    <property type="nucleotide sequence ID" value="NZ_CAXUML010000001.1"/>
</dbReference>
<reference evidence="2 4" key="2">
    <citation type="submission" date="2018-11" db="EMBL/GenBank/DDBJ databases">
        <title>Species Designations Belie Phenotypic and Genotypic Heterogeneity in Oral Streptococci.</title>
        <authorList>
            <person name="Velsko I."/>
        </authorList>
    </citation>
    <scope>NUCLEOTIDE SEQUENCE [LARGE SCALE GENOMIC DNA]</scope>
    <source>
        <strain evidence="2 4">BCC60</strain>
    </source>
</reference>
<dbReference type="EMBL" id="JPFY01000013">
    <property type="protein sequence ID" value="KEQ45044.1"/>
    <property type="molecule type" value="Genomic_DNA"/>
</dbReference>
<comment type="caution">
    <text evidence="1">The sequence shown here is derived from an EMBL/GenBank/DDBJ whole genome shotgun (WGS) entry which is preliminary data.</text>
</comment>
<dbReference type="Proteomes" id="UP000281657">
    <property type="component" value="Unassembled WGS sequence"/>
</dbReference>
<evidence type="ECO:0000313" key="1">
    <source>
        <dbReference type="EMBL" id="KEQ45044.1"/>
    </source>
</evidence>
<name>A0A081QQ21_STRMT</name>
<reference evidence="1 3" key="1">
    <citation type="submission" date="2014-05" db="EMBL/GenBank/DDBJ databases">
        <authorList>
            <person name="Daugherty S.C."/>
            <person name="Tallon L.J."/>
            <person name="Sadzewicz L."/>
            <person name="Kilian M."/>
            <person name="Tettelin H."/>
        </authorList>
    </citation>
    <scope>NUCLEOTIDE SEQUENCE [LARGE SCALE GENOMIC DNA]</scope>
    <source>
        <strain evidence="1 3">SK578</strain>
    </source>
</reference>
<evidence type="ECO:0000313" key="2">
    <source>
        <dbReference type="EMBL" id="RSI94708.1"/>
    </source>
</evidence>
<proteinExistence type="predicted"/>
<dbReference type="AlphaFoldDB" id="A0A081QQ21"/>
<dbReference type="EMBL" id="RJNY01000039">
    <property type="protein sequence ID" value="RSI94708.1"/>
    <property type="molecule type" value="Genomic_DNA"/>
</dbReference>
<gene>
    <name evidence="2" type="ORF">D8847_09920</name>
    <name evidence="1" type="ORF">SK578_1141</name>
</gene>
<evidence type="ECO:0000313" key="3">
    <source>
        <dbReference type="Proteomes" id="UP000028089"/>
    </source>
</evidence>